<organism evidence="1">
    <name type="scientific">Desertifilum tharense IPPAS B-1220</name>
    <dbReference type="NCBI Taxonomy" id="1781255"/>
    <lineage>
        <taxon>Bacteria</taxon>
        <taxon>Bacillati</taxon>
        <taxon>Cyanobacteriota</taxon>
        <taxon>Cyanophyceae</taxon>
        <taxon>Desertifilales</taxon>
        <taxon>Desertifilaceae</taxon>
        <taxon>Desertifilum</taxon>
    </lineage>
</organism>
<dbReference type="STRING" id="1781255.BH720_19410"/>
<dbReference type="EMBL" id="MJGC01000088">
    <property type="protein sequence ID" value="OEJ73411.1"/>
    <property type="molecule type" value="Genomic_DNA"/>
</dbReference>
<gene>
    <name evidence="1" type="ORF">BH720_19410</name>
</gene>
<dbReference type="AlphaFoldDB" id="A0A1E5QFN7"/>
<protein>
    <submittedName>
        <fullName evidence="1">Peptidase M15</fullName>
    </submittedName>
</protein>
<reference evidence="1" key="1">
    <citation type="submission" date="2016-09" db="EMBL/GenBank/DDBJ databases">
        <title>Draft genome of thermotolerant cyanobacterium Desertifilum sp. strain IPPAS B-1220.</title>
        <authorList>
            <person name="Sinetova M.A."/>
            <person name="Bolakhan K."/>
            <person name="Zayadan B.K."/>
            <person name="Mironov K.S."/>
            <person name="Ustinova V."/>
            <person name="Kupriyanova E.V."/>
            <person name="Sidorov R.A."/>
            <person name="Skrypnik A.N."/>
            <person name="Gogoleva N.E."/>
            <person name="Gogolev Y.V."/>
            <person name="Los D.A."/>
        </authorList>
    </citation>
    <scope>NUCLEOTIDE SEQUENCE [LARGE SCALE GENOMIC DNA]</scope>
    <source>
        <strain evidence="1">IPPAS B-1220</strain>
    </source>
</reference>
<comment type="caution">
    <text evidence="1">The sequence shown here is derived from an EMBL/GenBank/DDBJ whole genome shotgun (WGS) entry which is preliminary data.</text>
</comment>
<evidence type="ECO:0000313" key="1">
    <source>
        <dbReference type="EMBL" id="OEJ73411.1"/>
    </source>
</evidence>
<proteinExistence type="predicted"/>
<dbReference type="RefSeq" id="WP_069968882.1">
    <property type="nucleotide sequence ID" value="NZ_CM124774.1"/>
</dbReference>
<name>A0A1E5QFN7_9CYAN</name>
<sequence length="219" mass="25148">MRKPQSVKALEELGRVQLSKSFFMREFLYSEISQIEGIPNIPDNPELAIAAGKNLCEKVLEPIQDALGRITIRSAYRSCAVNAKGAEDQNQYNCANNESNYAAHIWDMKDAAGYMGATTCIIVTSFIPYYDRTKTKDWTALAWWIHDRIDAYTEMTFFPKYAAFNIRWSENPKLSKTIYSYAENPHTRKNKGYLTKAGMDNFTGSHEQFYREFLDSINS</sequence>
<dbReference type="InterPro" id="IPR009045">
    <property type="entry name" value="Zn_M74/Hedgehog-like"/>
</dbReference>
<dbReference type="SUPFAM" id="SSF55166">
    <property type="entry name" value="Hedgehog/DD-peptidase"/>
    <property type="match status" value="1"/>
</dbReference>
<dbReference type="OrthoDB" id="7171572at2"/>
<accession>A0A1E5QFN7</accession>